<evidence type="ECO:0000313" key="19">
    <source>
        <dbReference type="Proteomes" id="UP001443914"/>
    </source>
</evidence>
<dbReference type="PANTHER" id="PTHR46008">
    <property type="entry name" value="LEAF RUST 10 DISEASE-RESISTANCE LOCUS RECEPTOR-LIKE PROTEIN KINASE-LIKE 1.4"/>
    <property type="match status" value="1"/>
</dbReference>
<comment type="caution">
    <text evidence="18">The sequence shown here is derived from an EMBL/GenBank/DDBJ whole genome shotgun (WGS) entry which is preliminary data.</text>
</comment>
<evidence type="ECO:0000256" key="16">
    <source>
        <dbReference type="SAM" id="Phobius"/>
    </source>
</evidence>
<dbReference type="GO" id="GO:0005524">
    <property type="term" value="F:ATP binding"/>
    <property type="evidence" value="ECO:0007669"/>
    <property type="project" value="UniProtKB-UniRule"/>
</dbReference>
<evidence type="ECO:0000256" key="3">
    <source>
        <dbReference type="ARBA" id="ARBA00022527"/>
    </source>
</evidence>
<evidence type="ECO:0000256" key="6">
    <source>
        <dbReference type="ARBA" id="ARBA00022729"/>
    </source>
</evidence>
<dbReference type="InterPro" id="IPR011009">
    <property type="entry name" value="Kinase-like_dom_sf"/>
</dbReference>
<comment type="catalytic activity">
    <reaction evidence="14">
        <text>L-seryl-[protein] + ATP = O-phospho-L-seryl-[protein] + ADP + H(+)</text>
        <dbReference type="Rhea" id="RHEA:17989"/>
        <dbReference type="Rhea" id="RHEA-COMP:9863"/>
        <dbReference type="Rhea" id="RHEA-COMP:11604"/>
        <dbReference type="ChEBI" id="CHEBI:15378"/>
        <dbReference type="ChEBI" id="CHEBI:29999"/>
        <dbReference type="ChEBI" id="CHEBI:30616"/>
        <dbReference type="ChEBI" id="CHEBI:83421"/>
        <dbReference type="ChEBI" id="CHEBI:456216"/>
        <dbReference type="EC" id="2.7.11.1"/>
    </reaction>
</comment>
<evidence type="ECO:0000256" key="10">
    <source>
        <dbReference type="ARBA" id="ARBA00022989"/>
    </source>
</evidence>
<evidence type="ECO:0000256" key="4">
    <source>
        <dbReference type="ARBA" id="ARBA00022679"/>
    </source>
</evidence>
<evidence type="ECO:0000256" key="11">
    <source>
        <dbReference type="ARBA" id="ARBA00023136"/>
    </source>
</evidence>
<evidence type="ECO:0000256" key="15">
    <source>
        <dbReference type="PROSITE-ProRule" id="PRU10141"/>
    </source>
</evidence>
<name>A0AAW1I4I0_SAPOF</name>
<evidence type="ECO:0000256" key="1">
    <source>
        <dbReference type="ARBA" id="ARBA00004167"/>
    </source>
</evidence>
<comment type="catalytic activity">
    <reaction evidence="13">
        <text>L-threonyl-[protein] + ATP = O-phospho-L-threonyl-[protein] + ADP + H(+)</text>
        <dbReference type="Rhea" id="RHEA:46608"/>
        <dbReference type="Rhea" id="RHEA-COMP:11060"/>
        <dbReference type="Rhea" id="RHEA-COMP:11605"/>
        <dbReference type="ChEBI" id="CHEBI:15378"/>
        <dbReference type="ChEBI" id="CHEBI:30013"/>
        <dbReference type="ChEBI" id="CHEBI:30616"/>
        <dbReference type="ChEBI" id="CHEBI:61977"/>
        <dbReference type="ChEBI" id="CHEBI:456216"/>
        <dbReference type="EC" id="2.7.11.1"/>
    </reaction>
</comment>
<dbReference type="CDD" id="cd14066">
    <property type="entry name" value="STKc_IRAK"/>
    <property type="match status" value="1"/>
</dbReference>
<dbReference type="Pfam" id="PF13947">
    <property type="entry name" value="GUB_WAK_bind"/>
    <property type="match status" value="1"/>
</dbReference>
<evidence type="ECO:0000256" key="13">
    <source>
        <dbReference type="ARBA" id="ARBA00047899"/>
    </source>
</evidence>
<keyword evidence="3" id="KW-0723">Serine/threonine-protein kinase</keyword>
<dbReference type="InterPro" id="IPR017441">
    <property type="entry name" value="Protein_kinase_ATP_BS"/>
</dbReference>
<dbReference type="InterPro" id="IPR000719">
    <property type="entry name" value="Prot_kinase_dom"/>
</dbReference>
<evidence type="ECO:0000256" key="12">
    <source>
        <dbReference type="ARBA" id="ARBA00023180"/>
    </source>
</evidence>
<dbReference type="Pfam" id="PF14380">
    <property type="entry name" value="WAK_assoc"/>
    <property type="match status" value="1"/>
</dbReference>
<feature type="transmembrane region" description="Helical" evidence="16">
    <location>
        <begin position="300"/>
        <end position="320"/>
    </location>
</feature>
<proteinExistence type="predicted"/>
<protein>
    <recommendedName>
        <fullName evidence="2">non-specific serine/threonine protein kinase</fullName>
        <ecNumber evidence="2">2.7.11.1</ecNumber>
    </recommendedName>
</protein>
<dbReference type="Proteomes" id="UP001443914">
    <property type="component" value="Unassembled WGS sequence"/>
</dbReference>
<dbReference type="InterPro" id="IPR025287">
    <property type="entry name" value="WAK_GUB"/>
</dbReference>
<dbReference type="GO" id="GO:0005886">
    <property type="term" value="C:plasma membrane"/>
    <property type="evidence" value="ECO:0007669"/>
    <property type="project" value="UniProtKB-ARBA"/>
</dbReference>
<dbReference type="InterPro" id="IPR008271">
    <property type="entry name" value="Ser/Thr_kinase_AS"/>
</dbReference>
<sequence>MHQKNQQYLLRFISVIFLIFADFISSSLSAYVDEQYASCAPLSTTCGPSLEIEYPFWDINRPDYCGHPGFELECQGNSLTLHMQDQIYNVLDINNKSNTLTISKPQFSQGPCPTTKSELTNTTLDFSLFAFTSTSENATLFYDCQRKPDLIAPFSFTCPQSSYDPESSSTFTSPLNFIAIDEKWKVELRKICTIEIDIPVFKTQVSDLVNGHTNINDVVSKGFELKWTIDESQCKSCIGSEGRCGFNHTLSRPICLCDRGVYNTTCAQSNALAGVPMISPGTDEKNPNTNTNTNTKTNTIGVVVGAVTGAILLSLLIFFCQRKYKKIQSTGPLGPPTILTRAFSTTLDPNASSYFGVELLSYSVLEEATDSFNPAKELGAGGFGMVYHGILKDGREVAVKRLYENNNKRAEQFLNEVEILANLRHKNLVNLYGCTSRQSRELLLVYEYVPNGTVADHLHGKNAKLGLLRWPIRLRIATETASALVYLHDSDIIHRDVKTQNILLDKDFSVKVADFGLSRLFPLDVTHISTAPQGTPGYLDPEYHQCYQLTEKSDVYSFGVLLAELISSKPAVDITRRRADINLCNMLISKIQNNTLDEFIDNFLEFQFDLKVKKEIKAVAGLAFQCLQSTRELRPTMKEVLERLCNIKDHEDKIDSPEEVDIPKDYVFMLKDDFSPDSSSIDESSVRTLVPHAGV</sequence>
<dbReference type="EMBL" id="JBDFQZ010000010">
    <property type="protein sequence ID" value="KAK9684232.1"/>
    <property type="molecule type" value="Genomic_DNA"/>
</dbReference>
<keyword evidence="9 15" id="KW-0067">ATP-binding</keyword>
<evidence type="ECO:0000256" key="8">
    <source>
        <dbReference type="ARBA" id="ARBA00022777"/>
    </source>
</evidence>
<dbReference type="PROSITE" id="PS00108">
    <property type="entry name" value="PROTEIN_KINASE_ST"/>
    <property type="match status" value="1"/>
</dbReference>
<dbReference type="AlphaFoldDB" id="A0AAW1I4I0"/>
<dbReference type="PROSITE" id="PS00107">
    <property type="entry name" value="PROTEIN_KINASE_ATP"/>
    <property type="match status" value="1"/>
</dbReference>
<dbReference type="EC" id="2.7.11.1" evidence="2"/>
<keyword evidence="10 16" id="KW-1133">Transmembrane helix</keyword>
<keyword evidence="4" id="KW-0808">Transferase</keyword>
<dbReference type="SUPFAM" id="SSF56112">
    <property type="entry name" value="Protein kinase-like (PK-like)"/>
    <property type="match status" value="1"/>
</dbReference>
<dbReference type="FunFam" id="1.10.510.10:FF:000161">
    <property type="entry name" value="Wall-associated receptor kinase-like 20"/>
    <property type="match status" value="1"/>
</dbReference>
<keyword evidence="8" id="KW-0418">Kinase</keyword>
<keyword evidence="19" id="KW-1185">Reference proteome</keyword>
<accession>A0AAW1I4I0</accession>
<dbReference type="PROSITE" id="PS50011">
    <property type="entry name" value="PROTEIN_KINASE_DOM"/>
    <property type="match status" value="1"/>
</dbReference>
<dbReference type="InterPro" id="IPR032872">
    <property type="entry name" value="WAK_assoc_C"/>
</dbReference>
<evidence type="ECO:0000313" key="18">
    <source>
        <dbReference type="EMBL" id="KAK9684232.1"/>
    </source>
</evidence>
<keyword evidence="7 15" id="KW-0547">Nucleotide-binding</keyword>
<dbReference type="SMART" id="SM00220">
    <property type="entry name" value="S_TKc"/>
    <property type="match status" value="1"/>
</dbReference>
<dbReference type="Pfam" id="PF07714">
    <property type="entry name" value="PK_Tyr_Ser-Thr"/>
    <property type="match status" value="1"/>
</dbReference>
<evidence type="ECO:0000256" key="5">
    <source>
        <dbReference type="ARBA" id="ARBA00022692"/>
    </source>
</evidence>
<evidence type="ECO:0000256" key="2">
    <source>
        <dbReference type="ARBA" id="ARBA00012513"/>
    </source>
</evidence>
<dbReference type="GO" id="GO:0030247">
    <property type="term" value="F:polysaccharide binding"/>
    <property type="evidence" value="ECO:0007669"/>
    <property type="project" value="InterPro"/>
</dbReference>
<dbReference type="InterPro" id="IPR001245">
    <property type="entry name" value="Ser-Thr/Tyr_kinase_cat_dom"/>
</dbReference>
<keyword evidence="5 16" id="KW-0812">Transmembrane</keyword>
<comment type="subcellular location">
    <subcellularLocation>
        <location evidence="1">Membrane</location>
        <topology evidence="1">Single-pass membrane protein</topology>
    </subcellularLocation>
</comment>
<evidence type="ECO:0000256" key="14">
    <source>
        <dbReference type="ARBA" id="ARBA00048679"/>
    </source>
</evidence>
<keyword evidence="12" id="KW-0325">Glycoprotein</keyword>
<dbReference type="GO" id="GO:0004674">
    <property type="term" value="F:protein serine/threonine kinase activity"/>
    <property type="evidence" value="ECO:0007669"/>
    <property type="project" value="UniProtKB-KW"/>
</dbReference>
<dbReference type="PANTHER" id="PTHR46008:SF2">
    <property type="entry name" value="LEAF RUST 10 DISEASE-RESISTANCE LOCUS RECEPTOR-LIKE PROTEIN KINASE-LIKE 1.4"/>
    <property type="match status" value="1"/>
</dbReference>
<dbReference type="Gene3D" id="1.10.510.10">
    <property type="entry name" value="Transferase(Phosphotransferase) domain 1"/>
    <property type="match status" value="1"/>
</dbReference>
<evidence type="ECO:0000256" key="7">
    <source>
        <dbReference type="ARBA" id="ARBA00022741"/>
    </source>
</evidence>
<organism evidence="18 19">
    <name type="scientific">Saponaria officinalis</name>
    <name type="common">Common soapwort</name>
    <name type="synonym">Lychnis saponaria</name>
    <dbReference type="NCBI Taxonomy" id="3572"/>
    <lineage>
        <taxon>Eukaryota</taxon>
        <taxon>Viridiplantae</taxon>
        <taxon>Streptophyta</taxon>
        <taxon>Embryophyta</taxon>
        <taxon>Tracheophyta</taxon>
        <taxon>Spermatophyta</taxon>
        <taxon>Magnoliopsida</taxon>
        <taxon>eudicotyledons</taxon>
        <taxon>Gunneridae</taxon>
        <taxon>Pentapetalae</taxon>
        <taxon>Caryophyllales</taxon>
        <taxon>Caryophyllaceae</taxon>
        <taxon>Caryophylleae</taxon>
        <taxon>Saponaria</taxon>
    </lineage>
</organism>
<feature type="binding site" evidence="15">
    <location>
        <position position="400"/>
    </location>
    <ligand>
        <name>ATP</name>
        <dbReference type="ChEBI" id="CHEBI:30616"/>
    </ligand>
</feature>
<dbReference type="Gene3D" id="3.30.200.20">
    <property type="entry name" value="Phosphorylase Kinase, domain 1"/>
    <property type="match status" value="1"/>
</dbReference>
<gene>
    <name evidence="18" type="ORF">RND81_10G195500</name>
</gene>
<evidence type="ECO:0000256" key="9">
    <source>
        <dbReference type="ARBA" id="ARBA00022840"/>
    </source>
</evidence>
<feature type="domain" description="Protein kinase" evidence="17">
    <location>
        <begin position="372"/>
        <end position="653"/>
    </location>
</feature>
<evidence type="ECO:0000259" key="17">
    <source>
        <dbReference type="PROSITE" id="PS50011"/>
    </source>
</evidence>
<reference evidence="18" key="1">
    <citation type="submission" date="2024-03" db="EMBL/GenBank/DDBJ databases">
        <title>WGS assembly of Saponaria officinalis var. Norfolk2.</title>
        <authorList>
            <person name="Jenkins J."/>
            <person name="Shu S."/>
            <person name="Grimwood J."/>
            <person name="Barry K."/>
            <person name="Goodstein D."/>
            <person name="Schmutz J."/>
            <person name="Leebens-Mack J."/>
            <person name="Osbourn A."/>
        </authorList>
    </citation>
    <scope>NUCLEOTIDE SEQUENCE [LARGE SCALE GENOMIC DNA]</scope>
    <source>
        <strain evidence="18">JIC</strain>
    </source>
</reference>
<keyword evidence="6" id="KW-0732">Signal</keyword>
<feature type="transmembrane region" description="Helical" evidence="16">
    <location>
        <begin position="12"/>
        <end position="32"/>
    </location>
</feature>
<keyword evidence="11 16" id="KW-0472">Membrane</keyword>